<feature type="domain" description="DYW" evidence="3">
    <location>
        <begin position="630"/>
        <end position="720"/>
    </location>
</feature>
<feature type="repeat" description="PPR" evidence="2">
    <location>
        <begin position="314"/>
        <end position="348"/>
    </location>
</feature>
<feature type="repeat" description="PPR" evidence="2">
    <location>
        <begin position="415"/>
        <end position="449"/>
    </location>
</feature>
<dbReference type="Pfam" id="PF13041">
    <property type="entry name" value="PPR_2"/>
    <property type="match status" value="2"/>
</dbReference>
<dbReference type="PANTHER" id="PTHR47926:SF434">
    <property type="entry name" value="PENTATRICOPEPTIDE REPEAT SUPERFAMILY PROTEIN"/>
    <property type="match status" value="1"/>
</dbReference>
<evidence type="ECO:0000256" key="1">
    <source>
        <dbReference type="ARBA" id="ARBA00022737"/>
    </source>
</evidence>
<protein>
    <submittedName>
        <fullName evidence="4">Pentatricopeptide repeat-containing protein</fullName>
    </submittedName>
</protein>
<dbReference type="InterPro" id="IPR011990">
    <property type="entry name" value="TPR-like_helical_dom_sf"/>
</dbReference>
<dbReference type="InterPro" id="IPR046849">
    <property type="entry name" value="E2_motif"/>
</dbReference>
<dbReference type="InterPro" id="IPR046848">
    <property type="entry name" value="E_motif"/>
</dbReference>
<name>A0ABR2MSP4_9ASPA</name>
<dbReference type="NCBIfam" id="TIGR00756">
    <property type="entry name" value="PPR"/>
    <property type="match status" value="5"/>
</dbReference>
<accession>A0ABR2MSP4</accession>
<evidence type="ECO:0000313" key="5">
    <source>
        <dbReference type="Proteomes" id="UP001412067"/>
    </source>
</evidence>
<gene>
    <name evidence="4" type="primary">PCMP-H58</name>
    <name evidence="4" type="ORF">KSP40_PGU008132</name>
</gene>
<sequence>MDAIFFLPYMSSFNQTSKLPSSTLHSSPASSERYNVRRTNFLDQLLRGRSDILYSERKITHFVVRCSSMDQELKPRPMRKPAQFSDSLDLEYNSNEFKDTHMAQSLSPALCLRIEKLVFFKKYKESIELFEILKLGGGCSGSSVAIGASTYDSLVTACISLKSATMARSVFRHMIDCDFGFDQYMMNRVLQMHIKCGMIVHARRLFDEMPHRNAVSWNTIISGLVDSGSHHEALEMFLIMWEDLSDIGSRELATVIRAATGLTTATVGGQLHSLALITGLYDNLFVSCALIDMYAKCGCIDKARLVFEEMPMKHVVGWNTIIAGYALNGYSEEALDLYHEMQNSNIKIDHFTYSIITRICARLGSLEQGKQAHAGLVRNGFETDTVACTALVDLYCKWGRMDDARNVFDKMSSKNLISWNALIGGYRNRGVGAEAISMFESMLKEGISPNHVTFLAVLGACSYSGMTSKGREIFELMAQDPKTKPRAMHYACMIELLGREGLLDEAFDLIKNAPFSPTANMWAALFRACRIHKNLDLGKLAAEKLFGMEPEKLGNYIVLLNIYTSCGRMTDAANVLDALRRKGLRLVPAHSWIEIKKVPHRFLFGDKFHPQSKEIHKRLDALMQEIVKAGYLPQKRCLFPDVVEHDQMISGHHSELLAIAFGLINSPNFIPLQVMQGHRVCDDCHCVIKLVTMVTRREIVLRDANCFHHFRNGACSCREYCREPIGFKQGAPIPNVVNSDEIHSRNCRAGAFGDLNPKRECPLTLPEAVGDGDDDDDVGVTAAA</sequence>
<dbReference type="InterPro" id="IPR002885">
    <property type="entry name" value="PPR_rpt"/>
</dbReference>
<feature type="repeat" description="PPR" evidence="2">
    <location>
        <begin position="213"/>
        <end position="243"/>
    </location>
</feature>
<feature type="repeat" description="PPR" evidence="2">
    <location>
        <begin position="384"/>
        <end position="414"/>
    </location>
</feature>
<keyword evidence="1" id="KW-0677">Repeat</keyword>
<proteinExistence type="predicted"/>
<dbReference type="Gene3D" id="1.25.40.10">
    <property type="entry name" value="Tetratricopeptide repeat domain"/>
    <property type="match status" value="4"/>
</dbReference>
<organism evidence="4 5">
    <name type="scientific">Platanthera guangdongensis</name>
    <dbReference type="NCBI Taxonomy" id="2320717"/>
    <lineage>
        <taxon>Eukaryota</taxon>
        <taxon>Viridiplantae</taxon>
        <taxon>Streptophyta</taxon>
        <taxon>Embryophyta</taxon>
        <taxon>Tracheophyta</taxon>
        <taxon>Spermatophyta</taxon>
        <taxon>Magnoliopsida</taxon>
        <taxon>Liliopsida</taxon>
        <taxon>Asparagales</taxon>
        <taxon>Orchidaceae</taxon>
        <taxon>Orchidoideae</taxon>
        <taxon>Orchideae</taxon>
        <taxon>Orchidinae</taxon>
        <taxon>Platanthera</taxon>
    </lineage>
</organism>
<dbReference type="InterPro" id="IPR046960">
    <property type="entry name" value="PPR_At4g14850-like_plant"/>
</dbReference>
<dbReference type="Pfam" id="PF14432">
    <property type="entry name" value="DYW_deaminase"/>
    <property type="match status" value="1"/>
</dbReference>
<evidence type="ECO:0000313" key="4">
    <source>
        <dbReference type="EMBL" id="KAK8966515.1"/>
    </source>
</evidence>
<evidence type="ECO:0000259" key="3">
    <source>
        <dbReference type="Pfam" id="PF14432"/>
    </source>
</evidence>
<dbReference type="PANTHER" id="PTHR47926">
    <property type="entry name" value="PENTATRICOPEPTIDE REPEAT-CONTAINING PROTEIN"/>
    <property type="match status" value="1"/>
</dbReference>
<dbReference type="Proteomes" id="UP001412067">
    <property type="component" value="Unassembled WGS sequence"/>
</dbReference>
<evidence type="ECO:0000256" key="2">
    <source>
        <dbReference type="PROSITE-ProRule" id="PRU00708"/>
    </source>
</evidence>
<dbReference type="EMBL" id="JBBWWR010000005">
    <property type="protein sequence ID" value="KAK8966515.1"/>
    <property type="molecule type" value="Genomic_DNA"/>
</dbReference>
<dbReference type="Pfam" id="PF01535">
    <property type="entry name" value="PPR"/>
    <property type="match status" value="4"/>
</dbReference>
<reference evidence="4 5" key="1">
    <citation type="journal article" date="2022" name="Nat. Plants">
        <title>Genomes of leafy and leafless Platanthera orchids illuminate the evolution of mycoheterotrophy.</title>
        <authorList>
            <person name="Li M.H."/>
            <person name="Liu K.W."/>
            <person name="Li Z."/>
            <person name="Lu H.C."/>
            <person name="Ye Q.L."/>
            <person name="Zhang D."/>
            <person name="Wang J.Y."/>
            <person name="Li Y.F."/>
            <person name="Zhong Z.M."/>
            <person name="Liu X."/>
            <person name="Yu X."/>
            <person name="Liu D.K."/>
            <person name="Tu X.D."/>
            <person name="Liu B."/>
            <person name="Hao Y."/>
            <person name="Liao X.Y."/>
            <person name="Jiang Y.T."/>
            <person name="Sun W.H."/>
            <person name="Chen J."/>
            <person name="Chen Y.Q."/>
            <person name="Ai Y."/>
            <person name="Zhai J.W."/>
            <person name="Wu S.S."/>
            <person name="Zhou Z."/>
            <person name="Hsiao Y.Y."/>
            <person name="Wu W.L."/>
            <person name="Chen Y.Y."/>
            <person name="Lin Y.F."/>
            <person name="Hsu J.L."/>
            <person name="Li C.Y."/>
            <person name="Wang Z.W."/>
            <person name="Zhao X."/>
            <person name="Zhong W.Y."/>
            <person name="Ma X.K."/>
            <person name="Ma L."/>
            <person name="Huang J."/>
            <person name="Chen G.Z."/>
            <person name="Huang M.Z."/>
            <person name="Huang L."/>
            <person name="Peng D.H."/>
            <person name="Luo Y.B."/>
            <person name="Zou S.Q."/>
            <person name="Chen S.P."/>
            <person name="Lan S."/>
            <person name="Tsai W.C."/>
            <person name="Van de Peer Y."/>
            <person name="Liu Z.J."/>
        </authorList>
    </citation>
    <scope>NUCLEOTIDE SEQUENCE [LARGE SCALE GENOMIC DNA]</scope>
    <source>
        <strain evidence="4">Lor288</strain>
    </source>
</reference>
<keyword evidence="5" id="KW-1185">Reference proteome</keyword>
<dbReference type="InterPro" id="IPR032867">
    <property type="entry name" value="DYW_dom"/>
</dbReference>
<dbReference type="Pfam" id="PF20431">
    <property type="entry name" value="E_motif"/>
    <property type="match status" value="1"/>
</dbReference>
<dbReference type="Pfam" id="PF20430">
    <property type="entry name" value="Eplus_motif"/>
    <property type="match status" value="1"/>
</dbReference>
<dbReference type="PROSITE" id="PS51375">
    <property type="entry name" value="PPR"/>
    <property type="match status" value="4"/>
</dbReference>
<comment type="caution">
    <text evidence="4">The sequence shown here is derived from an EMBL/GenBank/DDBJ whole genome shotgun (WGS) entry which is preliminary data.</text>
</comment>